<gene>
    <name evidence="6" type="ORF">SAMN04488588_2020</name>
</gene>
<dbReference type="InterPro" id="IPR000653">
    <property type="entry name" value="DegT/StrS_aminotransferase"/>
</dbReference>
<accession>A0A1G6Q9X9</accession>
<dbReference type="GO" id="GO:0030170">
    <property type="term" value="F:pyridoxal phosphate binding"/>
    <property type="evidence" value="ECO:0007669"/>
    <property type="project" value="TreeGrafter"/>
</dbReference>
<dbReference type="InterPro" id="IPR015422">
    <property type="entry name" value="PyrdxlP-dep_Trfase_small"/>
</dbReference>
<feature type="modified residue" description="N6-(pyridoxal phosphate)lysine" evidence="4">
    <location>
        <position position="195"/>
    </location>
</feature>
<dbReference type="InterPro" id="IPR015421">
    <property type="entry name" value="PyrdxlP-dep_Trfase_major"/>
</dbReference>
<feature type="active site" description="Proton acceptor" evidence="3">
    <location>
        <position position="195"/>
    </location>
</feature>
<protein>
    <submittedName>
        <fullName evidence="6">dTDP-4-amino-4,6-dideoxygalactose transaminase</fullName>
    </submittedName>
</protein>
<dbReference type="PANTHER" id="PTHR30244:SF36">
    <property type="entry name" value="3-OXO-GLUCOSE-6-PHOSPHATE:GLUTAMATE AMINOTRANSFERASE"/>
    <property type="match status" value="1"/>
</dbReference>
<dbReference type="EMBL" id="FMYV01000011">
    <property type="protein sequence ID" value="SDC89118.1"/>
    <property type="molecule type" value="Genomic_DNA"/>
</dbReference>
<dbReference type="Gene3D" id="3.90.1150.10">
    <property type="entry name" value="Aspartate Aminotransferase, domain 1"/>
    <property type="match status" value="1"/>
</dbReference>
<keyword evidence="7" id="KW-1185">Reference proteome</keyword>
<dbReference type="GO" id="GO:0008483">
    <property type="term" value="F:transaminase activity"/>
    <property type="evidence" value="ECO:0007669"/>
    <property type="project" value="TreeGrafter"/>
</dbReference>
<evidence type="ECO:0000256" key="3">
    <source>
        <dbReference type="PIRSR" id="PIRSR000390-1"/>
    </source>
</evidence>
<evidence type="ECO:0000256" key="1">
    <source>
        <dbReference type="ARBA" id="ARBA00022898"/>
    </source>
</evidence>
<evidence type="ECO:0000313" key="6">
    <source>
        <dbReference type="EMBL" id="SDC89118.1"/>
    </source>
</evidence>
<dbReference type="STRING" id="28234.SAMN04488588_2020"/>
<comment type="similarity">
    <text evidence="2 5">Belongs to the DegT/DnrJ/EryC1 family.</text>
</comment>
<dbReference type="Gene3D" id="3.40.640.10">
    <property type="entry name" value="Type I PLP-dependent aspartate aminotransferase-like (Major domain)"/>
    <property type="match status" value="1"/>
</dbReference>
<dbReference type="SUPFAM" id="SSF53383">
    <property type="entry name" value="PLP-dependent transferases"/>
    <property type="match status" value="1"/>
</dbReference>
<name>A0A1G6Q9X9_9BACT</name>
<dbReference type="AlphaFoldDB" id="A0A1G6Q9X9"/>
<evidence type="ECO:0000313" key="7">
    <source>
        <dbReference type="Proteomes" id="UP000199322"/>
    </source>
</evidence>
<evidence type="ECO:0000256" key="2">
    <source>
        <dbReference type="ARBA" id="ARBA00037999"/>
    </source>
</evidence>
<dbReference type="Proteomes" id="UP000199322">
    <property type="component" value="Unassembled WGS sequence"/>
</dbReference>
<sequence>MKVPLFDMTRQYEKLRKEILKNLDAVFASGRVILGDNVKMLEENVQKYLITKHAIGVASGSDALLIAVKALNFEKGDYIITTPYTFFATASSITRNGLKPLFVDITEKDYDIDLGKVEDILQNHPEKEKIKGFIPVHLFGKSMDLKRLKQIKEKYGIKIIEDNAQSIGAREQIDGKEVYAGTVGDVGTISFFPTKNLGGYGDGGMIITDNDDLAARMRKLRVHGAAKKYHHDEVGFNSRLDEVQAAILKIKLKELEKYIEKRIKKAENYAELFKKHNLEDKIKYPEAKTDKSHVYHQYVVELKKGNRDRLKDFLKEKGIGTSIYYPVGLHSQECFKELGYSEDDFPVTQHATKTTLALPIFPELKKKEQEYVVENIKKYFEEEEK</sequence>
<dbReference type="PANTHER" id="PTHR30244">
    <property type="entry name" value="TRANSAMINASE"/>
    <property type="match status" value="1"/>
</dbReference>
<dbReference type="InterPro" id="IPR015424">
    <property type="entry name" value="PyrdxlP-dep_Trfase"/>
</dbReference>
<reference evidence="6 7" key="1">
    <citation type="submission" date="2016-10" db="EMBL/GenBank/DDBJ databases">
        <authorList>
            <person name="de Groot N.N."/>
        </authorList>
    </citation>
    <scope>NUCLEOTIDE SEQUENCE [LARGE SCALE GENOMIC DNA]</scope>
    <source>
        <strain evidence="6 7">WG14</strain>
    </source>
</reference>
<keyword evidence="1 4" id="KW-0663">Pyridoxal phosphate</keyword>
<dbReference type="RefSeq" id="WP_091405564.1">
    <property type="nucleotide sequence ID" value="NZ_FMYV01000011.1"/>
</dbReference>
<organism evidence="6 7">
    <name type="scientific">Geotoga petraea</name>
    <dbReference type="NCBI Taxonomy" id="28234"/>
    <lineage>
        <taxon>Bacteria</taxon>
        <taxon>Thermotogati</taxon>
        <taxon>Thermotogota</taxon>
        <taxon>Thermotogae</taxon>
        <taxon>Petrotogales</taxon>
        <taxon>Petrotogaceae</taxon>
        <taxon>Geotoga</taxon>
    </lineage>
</organism>
<dbReference type="CDD" id="cd00616">
    <property type="entry name" value="AHBA_syn"/>
    <property type="match status" value="1"/>
</dbReference>
<proteinExistence type="inferred from homology"/>
<dbReference type="GO" id="GO:0000271">
    <property type="term" value="P:polysaccharide biosynthetic process"/>
    <property type="evidence" value="ECO:0007669"/>
    <property type="project" value="TreeGrafter"/>
</dbReference>
<evidence type="ECO:0000256" key="5">
    <source>
        <dbReference type="RuleBase" id="RU004508"/>
    </source>
</evidence>
<dbReference type="Pfam" id="PF01041">
    <property type="entry name" value="DegT_DnrJ_EryC1"/>
    <property type="match status" value="1"/>
</dbReference>
<evidence type="ECO:0000256" key="4">
    <source>
        <dbReference type="PIRSR" id="PIRSR000390-2"/>
    </source>
</evidence>
<dbReference type="PIRSF" id="PIRSF000390">
    <property type="entry name" value="PLP_StrS"/>
    <property type="match status" value="1"/>
</dbReference>